<evidence type="ECO:0000256" key="9">
    <source>
        <dbReference type="ARBA" id="ARBA00023136"/>
    </source>
</evidence>
<dbReference type="PANTHER" id="PTHR30183">
    <property type="entry name" value="MOLYBDENUM TRANSPORT SYSTEM PERMEASE PROTEIN MODB"/>
    <property type="match status" value="1"/>
</dbReference>
<gene>
    <name evidence="13" type="primary">modB</name>
    <name evidence="13" type="ORF">FYK55_17455</name>
</gene>
<dbReference type="EMBL" id="VWOX01000010">
    <property type="protein sequence ID" value="KAA5541360.1"/>
    <property type="molecule type" value="Genomic_DNA"/>
</dbReference>
<evidence type="ECO:0000256" key="1">
    <source>
        <dbReference type="ARBA" id="ARBA00002949"/>
    </source>
</evidence>
<dbReference type="Pfam" id="PF00528">
    <property type="entry name" value="BPD_transp_1"/>
    <property type="match status" value="1"/>
</dbReference>
<feature type="transmembrane region" description="Helical" evidence="10">
    <location>
        <begin position="196"/>
        <end position="214"/>
    </location>
</feature>
<feature type="transmembrane region" description="Helical" evidence="10">
    <location>
        <begin position="135"/>
        <end position="156"/>
    </location>
</feature>
<feature type="transmembrane region" description="Helical" evidence="10">
    <location>
        <begin position="44"/>
        <end position="63"/>
    </location>
</feature>
<comment type="similarity">
    <text evidence="3 11">Belongs to the binding-protein-dependent transport system permease family. CysTW subfamily.</text>
</comment>
<evidence type="ECO:0000313" key="14">
    <source>
        <dbReference type="Proteomes" id="UP000324479"/>
    </source>
</evidence>
<reference evidence="13 14" key="1">
    <citation type="submission" date="2019-08" db="EMBL/GenBank/DDBJ databases">
        <authorList>
            <person name="Dhanesh K."/>
            <person name="Kumar G."/>
            <person name="Sasikala C."/>
            <person name="Venkata Ramana C."/>
        </authorList>
    </citation>
    <scope>NUCLEOTIDE SEQUENCE [LARGE SCALE GENOMIC DNA]</scope>
    <source>
        <strain evidence="13 14">JC645</strain>
    </source>
</reference>
<dbReference type="AlphaFoldDB" id="A0A5M6D446"/>
<dbReference type="GO" id="GO:0015098">
    <property type="term" value="F:molybdate ion transmembrane transporter activity"/>
    <property type="evidence" value="ECO:0007669"/>
    <property type="project" value="UniProtKB-UniRule"/>
</dbReference>
<name>A0A5M6D446_9BACT</name>
<evidence type="ECO:0000256" key="5">
    <source>
        <dbReference type="ARBA" id="ARBA00022475"/>
    </source>
</evidence>
<evidence type="ECO:0000256" key="8">
    <source>
        <dbReference type="ARBA" id="ARBA00022989"/>
    </source>
</evidence>
<evidence type="ECO:0000256" key="7">
    <source>
        <dbReference type="ARBA" id="ARBA00022692"/>
    </source>
</evidence>
<protein>
    <recommendedName>
        <fullName evidence="11">Molybdenum transport system permease</fullName>
    </recommendedName>
</protein>
<accession>A0A5M6D446</accession>
<dbReference type="InterPro" id="IPR035906">
    <property type="entry name" value="MetI-like_sf"/>
</dbReference>
<dbReference type="PROSITE" id="PS50928">
    <property type="entry name" value="ABC_TM1"/>
    <property type="match status" value="1"/>
</dbReference>
<feature type="domain" description="ABC transmembrane type-1" evidence="12">
    <location>
        <begin position="6"/>
        <end position="210"/>
    </location>
</feature>
<evidence type="ECO:0000256" key="2">
    <source>
        <dbReference type="ARBA" id="ARBA00004651"/>
    </source>
</evidence>
<keyword evidence="14" id="KW-1185">Reference proteome</keyword>
<comment type="caution">
    <text evidence="13">The sequence shown here is derived from an EMBL/GenBank/DDBJ whole genome shotgun (WGS) entry which is preliminary data.</text>
</comment>
<dbReference type="Gene3D" id="1.10.3720.10">
    <property type="entry name" value="MetI-like"/>
    <property type="match status" value="1"/>
</dbReference>
<evidence type="ECO:0000256" key="10">
    <source>
        <dbReference type="RuleBase" id="RU363032"/>
    </source>
</evidence>
<feature type="transmembrane region" description="Helical" evidence="10">
    <location>
        <begin position="12"/>
        <end position="32"/>
    </location>
</feature>
<dbReference type="SUPFAM" id="SSF161098">
    <property type="entry name" value="MetI-like"/>
    <property type="match status" value="1"/>
</dbReference>
<dbReference type="InterPro" id="IPR011867">
    <property type="entry name" value="ModB_ABC"/>
</dbReference>
<dbReference type="Proteomes" id="UP000324479">
    <property type="component" value="Unassembled WGS sequence"/>
</dbReference>
<evidence type="ECO:0000259" key="12">
    <source>
        <dbReference type="PROSITE" id="PS50928"/>
    </source>
</evidence>
<keyword evidence="6 11" id="KW-0500">Molybdenum</keyword>
<keyword evidence="4 10" id="KW-0813">Transport</keyword>
<comment type="function">
    <text evidence="1 11">Part of the binding-protein-dependent transport system for molybdenum; probably responsible for the translocation of the substrate across the membrane.</text>
</comment>
<dbReference type="RefSeq" id="WP_150077744.1">
    <property type="nucleotide sequence ID" value="NZ_VWOX01000010.1"/>
</dbReference>
<keyword evidence="8 10" id="KW-1133">Transmembrane helix</keyword>
<organism evidence="13 14">
    <name type="scientific">Roseiconus nitratireducens</name>
    <dbReference type="NCBI Taxonomy" id="2605748"/>
    <lineage>
        <taxon>Bacteria</taxon>
        <taxon>Pseudomonadati</taxon>
        <taxon>Planctomycetota</taxon>
        <taxon>Planctomycetia</taxon>
        <taxon>Pirellulales</taxon>
        <taxon>Pirellulaceae</taxon>
        <taxon>Roseiconus</taxon>
    </lineage>
</organism>
<dbReference type="NCBIfam" id="TIGR02141">
    <property type="entry name" value="modB_ABC"/>
    <property type="match status" value="1"/>
</dbReference>
<comment type="subcellular location">
    <subcellularLocation>
        <location evidence="2 10">Cell membrane</location>
        <topology evidence="2 10">Multi-pass membrane protein</topology>
    </subcellularLocation>
</comment>
<evidence type="ECO:0000256" key="6">
    <source>
        <dbReference type="ARBA" id="ARBA00022505"/>
    </source>
</evidence>
<dbReference type="CDD" id="cd06261">
    <property type="entry name" value="TM_PBP2"/>
    <property type="match status" value="1"/>
</dbReference>
<sequence length="220" mass="24070">MSSAAFWLTGRLAVATTVILFVVGLPLAYWLATTRRRFRGLVEAVVTLPLVLPPTVLGFYLLLWTGPDSWIGSVYGRVTGQTLPFTFAGILLGSVLFNLPFAVRPFASAMQAVDRTLMEASWCLGQSRWKTFWRVVFPLAWPGILTGLVLTFAHTVGEFGVVLMVGGNIPGVTRTLSVAIYDDVQALDYASAGRTSVWLVVGCFALLALVQWISGRRTKR</sequence>
<evidence type="ECO:0000256" key="3">
    <source>
        <dbReference type="ARBA" id="ARBA00007069"/>
    </source>
</evidence>
<evidence type="ECO:0000256" key="4">
    <source>
        <dbReference type="ARBA" id="ARBA00022448"/>
    </source>
</evidence>
<keyword evidence="9 10" id="KW-0472">Membrane</keyword>
<keyword evidence="7 10" id="KW-0812">Transmembrane</keyword>
<evidence type="ECO:0000256" key="11">
    <source>
        <dbReference type="RuleBase" id="RU365097"/>
    </source>
</evidence>
<feature type="transmembrane region" description="Helical" evidence="10">
    <location>
        <begin position="83"/>
        <end position="103"/>
    </location>
</feature>
<dbReference type="GO" id="GO:0005886">
    <property type="term" value="C:plasma membrane"/>
    <property type="evidence" value="ECO:0007669"/>
    <property type="project" value="UniProtKB-SubCell"/>
</dbReference>
<proteinExistence type="inferred from homology"/>
<evidence type="ECO:0000313" key="13">
    <source>
        <dbReference type="EMBL" id="KAA5541360.1"/>
    </source>
</evidence>
<dbReference type="InterPro" id="IPR000515">
    <property type="entry name" value="MetI-like"/>
</dbReference>
<keyword evidence="5 11" id="KW-1003">Cell membrane</keyword>
<dbReference type="PANTHER" id="PTHR30183:SF8">
    <property type="entry name" value="MOLYBDENUM TRANSPORT SYSTEM PERMEASE"/>
    <property type="match status" value="1"/>
</dbReference>